<dbReference type="Proteomes" id="UP000061018">
    <property type="component" value="Chromosome"/>
</dbReference>
<name>A0A0K2AVC6_STRA7</name>
<proteinExistence type="predicted"/>
<dbReference type="EMBL" id="CP012382">
    <property type="protein sequence ID" value="AKZ57070.1"/>
    <property type="molecule type" value="Genomic_DNA"/>
</dbReference>
<sequence length="53" mass="5951">MKFGWFPEHEESVALSLSEDVDRLGLRSWPELAGHRIGGGSPLRRGNIFEVDV</sequence>
<reference evidence="2" key="1">
    <citation type="journal article" date="2015" name="J. Biotechnol.">
        <title>Complete genome sequence of Streptomyces ambofaciens ATCC 23877, the spiramycin producer.</title>
        <authorList>
            <person name="Thibessard A."/>
            <person name="Haas D."/>
            <person name="Gerbaud C."/>
            <person name="Aigle B."/>
            <person name="Lautru S."/>
            <person name="Pernodet J.L."/>
            <person name="Leblond P."/>
        </authorList>
    </citation>
    <scope>NUCLEOTIDE SEQUENCE [LARGE SCALE GENOMIC DNA]</scope>
    <source>
        <strain evidence="2">ATCC 23877 / 3486 / DSM 40053 / JCM 4204 / NBRC 12836 / NRRL B-2516</strain>
    </source>
</reference>
<evidence type="ECO:0000313" key="2">
    <source>
        <dbReference type="Proteomes" id="UP000061018"/>
    </source>
</evidence>
<evidence type="ECO:0000313" key="1">
    <source>
        <dbReference type="EMBL" id="AKZ57070.1"/>
    </source>
</evidence>
<dbReference type="AlphaFoldDB" id="A0A0K2AVC6"/>
<dbReference type="KEGG" id="samb:SAM23877_4025"/>
<accession>A0A0K2AVC6</accession>
<protein>
    <submittedName>
        <fullName evidence="1">Uncharacterized protein</fullName>
    </submittedName>
</protein>
<organism evidence="1 2">
    <name type="scientific">Streptomyces ambofaciens (strain ATCC 23877 / 3486 / DSM 40053 / JCM 4204 / NBRC 12836 / NRRL B-2516)</name>
    <dbReference type="NCBI Taxonomy" id="278992"/>
    <lineage>
        <taxon>Bacteria</taxon>
        <taxon>Bacillati</taxon>
        <taxon>Actinomycetota</taxon>
        <taxon>Actinomycetes</taxon>
        <taxon>Kitasatosporales</taxon>
        <taxon>Streptomycetaceae</taxon>
        <taxon>Streptomyces</taxon>
    </lineage>
</organism>
<gene>
    <name evidence="1" type="ORF">SAM23877_4025</name>
</gene>